<evidence type="ECO:0000313" key="3">
    <source>
        <dbReference type="EMBL" id="QIS09694.1"/>
    </source>
</evidence>
<dbReference type="InterPro" id="IPR032710">
    <property type="entry name" value="NTF2-like_dom_sf"/>
</dbReference>
<protein>
    <recommendedName>
        <fullName evidence="2">SnoaL-like domain-containing protein</fullName>
    </recommendedName>
</protein>
<proteinExistence type="predicted"/>
<name>A0A6G9Y972_9NOCA</name>
<keyword evidence="4" id="KW-1185">Reference proteome</keyword>
<dbReference type="EMBL" id="CP046172">
    <property type="protein sequence ID" value="QIS09694.1"/>
    <property type="molecule type" value="Genomic_DNA"/>
</dbReference>
<reference evidence="3 4" key="1">
    <citation type="journal article" date="2019" name="ACS Chem. Biol.">
        <title>Identification and Mobilization of a Cryptic Antibiotic Biosynthesis Gene Locus from a Human-Pathogenic Nocardia Isolate.</title>
        <authorList>
            <person name="Herisse M."/>
            <person name="Ishida K."/>
            <person name="Porter J.L."/>
            <person name="Howden B."/>
            <person name="Hertweck C."/>
            <person name="Stinear T.P."/>
            <person name="Pidot S.J."/>
        </authorList>
    </citation>
    <scope>NUCLEOTIDE SEQUENCE [LARGE SCALE GENOMIC DNA]</scope>
    <source>
        <strain evidence="3 4">AUSMDU00012717</strain>
    </source>
</reference>
<feature type="domain" description="SnoaL-like" evidence="2">
    <location>
        <begin position="31"/>
        <end position="140"/>
    </location>
</feature>
<feature type="region of interest" description="Disordered" evidence="1">
    <location>
        <begin position="1"/>
        <end position="22"/>
    </location>
</feature>
<dbReference type="Pfam" id="PF12680">
    <property type="entry name" value="SnoaL_2"/>
    <property type="match status" value="1"/>
</dbReference>
<dbReference type="KEGG" id="nah:F5544_08965"/>
<sequence length="172" mass="19151">MTSMTTFPRRWGPGRDRRRANIGATHESATVERFYELMFVQDFEPVLNMVTDDVVMYVPWQLPGLPARAVGRDELRDIVMTWTAELWSVGLVTSIAVRPFASEHAWLAEVDGRLTARESGRGYHAEFVGEVCFRDGGIASVKQYHNVLSQAIALGADVPGINVPGYGIGVRR</sequence>
<evidence type="ECO:0000259" key="2">
    <source>
        <dbReference type="Pfam" id="PF12680"/>
    </source>
</evidence>
<dbReference type="Gene3D" id="3.10.450.50">
    <property type="match status" value="1"/>
</dbReference>
<gene>
    <name evidence="3" type="ORF">F5544_08965</name>
</gene>
<dbReference type="SUPFAM" id="SSF54427">
    <property type="entry name" value="NTF2-like"/>
    <property type="match status" value="1"/>
</dbReference>
<dbReference type="AlphaFoldDB" id="A0A6G9Y972"/>
<evidence type="ECO:0000313" key="4">
    <source>
        <dbReference type="Proteomes" id="UP000503540"/>
    </source>
</evidence>
<organism evidence="3 4">
    <name type="scientific">Nocardia arthritidis</name>
    <dbReference type="NCBI Taxonomy" id="228602"/>
    <lineage>
        <taxon>Bacteria</taxon>
        <taxon>Bacillati</taxon>
        <taxon>Actinomycetota</taxon>
        <taxon>Actinomycetes</taxon>
        <taxon>Mycobacteriales</taxon>
        <taxon>Nocardiaceae</taxon>
        <taxon>Nocardia</taxon>
    </lineage>
</organism>
<dbReference type="Proteomes" id="UP000503540">
    <property type="component" value="Chromosome"/>
</dbReference>
<evidence type="ECO:0000256" key="1">
    <source>
        <dbReference type="SAM" id="MobiDB-lite"/>
    </source>
</evidence>
<dbReference type="RefSeq" id="WP_167472765.1">
    <property type="nucleotide sequence ID" value="NZ_CP046172.1"/>
</dbReference>
<accession>A0A6G9Y972</accession>
<dbReference type="InterPro" id="IPR037401">
    <property type="entry name" value="SnoaL-like"/>
</dbReference>